<evidence type="ECO:0000256" key="4">
    <source>
        <dbReference type="ARBA" id="ARBA00023024"/>
    </source>
</evidence>
<gene>
    <name evidence="12" type="ORF">RDB_LOCUS116872</name>
</gene>
<dbReference type="EMBL" id="CAJMXA010003575">
    <property type="protein sequence ID" value="CAE6504012.1"/>
    <property type="molecule type" value="Genomic_DNA"/>
</dbReference>
<dbReference type="GO" id="GO:0000272">
    <property type="term" value="P:polysaccharide catabolic process"/>
    <property type="evidence" value="ECO:0007669"/>
    <property type="project" value="UniProtKB-KW"/>
</dbReference>
<dbReference type="GO" id="GO:0008061">
    <property type="term" value="F:chitin binding"/>
    <property type="evidence" value="ECO:0007669"/>
    <property type="project" value="InterPro"/>
</dbReference>
<evidence type="ECO:0000256" key="5">
    <source>
        <dbReference type="ARBA" id="ARBA00023180"/>
    </source>
</evidence>
<keyword evidence="6" id="KW-0119">Carbohydrate metabolism</keyword>
<name>A0A8H3HFJ3_9AGAM</name>
<protein>
    <recommendedName>
        <fullName evidence="11">GH18 domain-containing protein</fullName>
    </recommendedName>
</protein>
<dbReference type="InterPro" id="IPR001223">
    <property type="entry name" value="Glyco_hydro18_cat"/>
</dbReference>
<dbReference type="PROSITE" id="PS51910">
    <property type="entry name" value="GH18_2"/>
    <property type="match status" value="1"/>
</dbReference>
<keyword evidence="7 9" id="KW-0326">Glycosidase</keyword>
<evidence type="ECO:0000313" key="12">
    <source>
        <dbReference type="EMBL" id="CAE6504012.1"/>
    </source>
</evidence>
<feature type="region of interest" description="Disordered" evidence="10">
    <location>
        <begin position="1036"/>
        <end position="1065"/>
    </location>
</feature>
<dbReference type="SUPFAM" id="SSF54556">
    <property type="entry name" value="Chitinase insertion domain"/>
    <property type="match status" value="1"/>
</dbReference>
<dbReference type="InterPro" id="IPR017853">
    <property type="entry name" value="GH"/>
</dbReference>
<evidence type="ECO:0000313" key="13">
    <source>
        <dbReference type="Proteomes" id="UP000663853"/>
    </source>
</evidence>
<evidence type="ECO:0000256" key="3">
    <source>
        <dbReference type="ARBA" id="ARBA00022801"/>
    </source>
</evidence>
<comment type="catalytic activity">
    <reaction evidence="1">
        <text>Random endo-hydrolysis of N-acetyl-beta-D-glucosaminide (1-&gt;4)-beta-linkages in chitin and chitodextrins.</text>
        <dbReference type="EC" id="3.2.1.14"/>
    </reaction>
</comment>
<dbReference type="SUPFAM" id="SSF51445">
    <property type="entry name" value="(Trans)glycosidases"/>
    <property type="match status" value="1"/>
</dbReference>
<keyword evidence="2" id="KW-0732">Signal</keyword>
<dbReference type="GO" id="GO:0008843">
    <property type="term" value="F:endochitinase activity"/>
    <property type="evidence" value="ECO:0007669"/>
    <property type="project" value="UniProtKB-EC"/>
</dbReference>
<evidence type="ECO:0000256" key="2">
    <source>
        <dbReference type="ARBA" id="ARBA00022729"/>
    </source>
</evidence>
<evidence type="ECO:0000256" key="9">
    <source>
        <dbReference type="RuleBase" id="RU000489"/>
    </source>
</evidence>
<dbReference type="InterPro" id="IPR050314">
    <property type="entry name" value="Glycosyl_Hydrlase_18"/>
</dbReference>
<dbReference type="PANTHER" id="PTHR11177">
    <property type="entry name" value="CHITINASE"/>
    <property type="match status" value="1"/>
</dbReference>
<dbReference type="PROSITE" id="PS01095">
    <property type="entry name" value="GH18_1"/>
    <property type="match status" value="1"/>
</dbReference>
<comment type="caution">
    <text evidence="12">The sequence shown here is derived from an EMBL/GenBank/DDBJ whole genome shotgun (WGS) entry which is preliminary data.</text>
</comment>
<organism evidence="12 13">
    <name type="scientific">Rhizoctonia solani</name>
    <dbReference type="NCBI Taxonomy" id="456999"/>
    <lineage>
        <taxon>Eukaryota</taxon>
        <taxon>Fungi</taxon>
        <taxon>Dikarya</taxon>
        <taxon>Basidiomycota</taxon>
        <taxon>Agaricomycotina</taxon>
        <taxon>Agaricomycetes</taxon>
        <taxon>Cantharellales</taxon>
        <taxon>Ceratobasidiaceae</taxon>
        <taxon>Rhizoctonia</taxon>
    </lineage>
</organism>
<evidence type="ECO:0000256" key="7">
    <source>
        <dbReference type="ARBA" id="ARBA00023295"/>
    </source>
</evidence>
<dbReference type="AlphaFoldDB" id="A0A8H3HFJ3"/>
<accession>A0A8H3HFJ3</accession>
<dbReference type="InterPro" id="IPR001579">
    <property type="entry name" value="Glyco_hydro_18_chit_AS"/>
</dbReference>
<dbReference type="SMART" id="SM00636">
    <property type="entry name" value="Glyco_18"/>
    <property type="match status" value="1"/>
</dbReference>
<dbReference type="Pfam" id="PF00704">
    <property type="entry name" value="Glyco_hydro_18"/>
    <property type="match status" value="1"/>
</dbReference>
<proteinExistence type="predicted"/>
<keyword evidence="4" id="KW-0146">Chitin degradation</keyword>
<dbReference type="PANTHER" id="PTHR11177:SF397">
    <property type="entry name" value="CHITINASE"/>
    <property type="match status" value="1"/>
</dbReference>
<sequence>MELAAESLDFADMDQRTVERDASPTVTPKQNVVNMPIAPERNVLLKSAARNMGFVEPHPSFAMSIKNASQTVGRQRSLLVVEAQLRSGLLLLAYFQSWAGTRPCDQWTPDMLTANQITHLNFAFALIDGSNHIMPASTSDTDLYRQVMKLKDSNPALKIFISVGGWAFNDPGPSERRFSIVAASAETRATFISSSLQFMRTYGFDGIDIDWEYPVDNLRGGAPEDKANFNLLMKEFRAAIRSSGTAYGLTLTTPSSYYYLRHFDVGELVKWIDWFNHMTYDLHGVWDRDSMWLGPYVNSHSNLTEIDISMDLFWRNNIPSSKVSLGLGFYGRSFQLQSASCTSPGCLFTGPANKGACTGEAGILSFSEIQNAIGSSSSARKRAATIKWDKTAAVKYASWDDQWISYDDEDTFKQKIDYANNLGLGGMLIWAADQDDGDYNAMNAISKTVGKGNLKLALKNDGDKSKRDIRSLKDTCVATDCSEDPRCDYGYKPIAVRSKPDKLTAKCKKGLKKLMCCPSNYQPQSCRWAGEAPNCQNEGQCSAGEEELARDSSGDGAKASVYQDFPYLRLTSGALHKCVQGSKPLCCTPPKPAADALKQCKWFGTPPSCGGDGLCADPGYPVQVTKGVGNGGNGKRCSSGNKVLCCPSANTYTNCKWEGGSTCWSTGCPAGKTSIATDGQGDGGLCWFGSQRNYCCDTPTAPAPDPPPELNGHWGSPKDEGCKDNGYRQWSSKLLDVSGSWEDACKDHAAFIKQFYFSKPTSCDKSVFGIWGKFWVPDSKCCKSSKKRDVYRQNSTIEERMLLRRTCDAPAPGGVVWPPHNPADAYLAWSFADLLAMRAVRVVLQYIWGDSFPAPNTATERGAFFFQHRTDPSRPVRVVIGGDSRSREFDQRVIGPTPAGWYFADPGEERGDFVALGPDDGHDYVLIATAHTHPFLNNQGRGLRVQPSSDDHRLAWQVGLPMLVVTRRGTYIAGPGRRITRDNANDPSLTELVARGTELANYFEVMPAGQTPRYNRDDFNPVAGYLAFTPERVINQLNEPDEGSPPTLPDGHGGEQNTGEEHLRI</sequence>
<dbReference type="Gene3D" id="3.20.20.80">
    <property type="entry name" value="Glycosidases"/>
    <property type="match status" value="1"/>
</dbReference>
<evidence type="ECO:0000256" key="1">
    <source>
        <dbReference type="ARBA" id="ARBA00000822"/>
    </source>
</evidence>
<dbReference type="InterPro" id="IPR029070">
    <property type="entry name" value="Chitinase_insertion_sf"/>
</dbReference>
<feature type="domain" description="GH18" evidence="11">
    <location>
        <begin position="89"/>
        <end position="452"/>
    </location>
</feature>
<keyword evidence="5" id="KW-0325">Glycoprotein</keyword>
<dbReference type="Gene3D" id="3.10.50.10">
    <property type="match status" value="1"/>
</dbReference>
<evidence type="ECO:0000256" key="8">
    <source>
        <dbReference type="ARBA" id="ARBA00023326"/>
    </source>
</evidence>
<dbReference type="InterPro" id="IPR011583">
    <property type="entry name" value="Chitinase_II/V-like_cat"/>
</dbReference>
<evidence type="ECO:0000259" key="11">
    <source>
        <dbReference type="PROSITE" id="PS51910"/>
    </source>
</evidence>
<keyword evidence="3 9" id="KW-0378">Hydrolase</keyword>
<keyword evidence="8" id="KW-0624">Polysaccharide degradation</keyword>
<evidence type="ECO:0000256" key="6">
    <source>
        <dbReference type="ARBA" id="ARBA00023277"/>
    </source>
</evidence>
<dbReference type="GO" id="GO:0006032">
    <property type="term" value="P:chitin catabolic process"/>
    <property type="evidence" value="ECO:0007669"/>
    <property type="project" value="UniProtKB-KW"/>
</dbReference>
<evidence type="ECO:0000256" key="10">
    <source>
        <dbReference type="SAM" id="MobiDB-lite"/>
    </source>
</evidence>
<reference evidence="12" key="1">
    <citation type="submission" date="2021-01" db="EMBL/GenBank/DDBJ databases">
        <authorList>
            <person name="Kaushik A."/>
        </authorList>
    </citation>
    <scope>NUCLEOTIDE SEQUENCE</scope>
    <source>
        <strain evidence="12">AG6-10EEA</strain>
    </source>
</reference>
<dbReference type="FunFam" id="3.10.50.10:FF:000003">
    <property type="entry name" value="Class V chitinase CHIT5b"/>
    <property type="match status" value="1"/>
</dbReference>
<dbReference type="Proteomes" id="UP000663853">
    <property type="component" value="Unassembled WGS sequence"/>
</dbReference>